<dbReference type="EMBL" id="CAJJDP010000118">
    <property type="protein sequence ID" value="CAD8199128.1"/>
    <property type="molecule type" value="Genomic_DNA"/>
</dbReference>
<evidence type="ECO:0000313" key="2">
    <source>
        <dbReference type="Proteomes" id="UP000683925"/>
    </source>
</evidence>
<organism evidence="1 2">
    <name type="scientific">Paramecium octaurelia</name>
    <dbReference type="NCBI Taxonomy" id="43137"/>
    <lineage>
        <taxon>Eukaryota</taxon>
        <taxon>Sar</taxon>
        <taxon>Alveolata</taxon>
        <taxon>Ciliophora</taxon>
        <taxon>Intramacronucleata</taxon>
        <taxon>Oligohymenophorea</taxon>
        <taxon>Peniculida</taxon>
        <taxon>Parameciidae</taxon>
        <taxon>Paramecium</taxon>
    </lineage>
</organism>
<gene>
    <name evidence="1" type="ORF">POCTA_138.1.T1180170</name>
</gene>
<evidence type="ECO:0000313" key="1">
    <source>
        <dbReference type="EMBL" id="CAD8199128.1"/>
    </source>
</evidence>
<reference evidence="1" key="1">
    <citation type="submission" date="2021-01" db="EMBL/GenBank/DDBJ databases">
        <authorList>
            <consortium name="Genoscope - CEA"/>
            <person name="William W."/>
        </authorList>
    </citation>
    <scope>NUCLEOTIDE SEQUENCE</scope>
</reference>
<protein>
    <submittedName>
        <fullName evidence="1">Uncharacterized protein</fullName>
    </submittedName>
</protein>
<dbReference type="Proteomes" id="UP000683925">
    <property type="component" value="Unassembled WGS sequence"/>
</dbReference>
<keyword evidence="2" id="KW-1185">Reference proteome</keyword>
<sequence>MHWIKNSQLNFGNLQGNVDEDLLDNKWNLVDLYLIQGFQGFKCSYSSFRNIVSLNSKGLKEQKQYYKQILLIIKKKPIKLKDYEVNSIIEVEREMKNSKGLVKDMKHLCKGSTFQILETELVIGGRILEIKRLINYQLLFQEEMSSVVVNNNAVRIKNNESDYEYRSVVLFRKNEIEKLIDQIVRFFYEQKKVILGELKDSC</sequence>
<name>A0A8S1XDV2_PAROT</name>
<accession>A0A8S1XDV2</accession>
<dbReference type="OMA" id="LLYWEEV"/>
<proteinExistence type="predicted"/>
<comment type="caution">
    <text evidence="1">The sequence shown here is derived from an EMBL/GenBank/DDBJ whole genome shotgun (WGS) entry which is preliminary data.</text>
</comment>
<dbReference type="AlphaFoldDB" id="A0A8S1XDV2"/>